<reference evidence="1" key="1">
    <citation type="journal article" date="2010" name="ISME J.">
        <title>Metagenome of the Mediterranean deep chlorophyll maximum studied by direct and fosmid library 454 pyrosequencing.</title>
        <authorList>
            <person name="Ghai R."/>
            <person name="Martin-Cuadrado A.B."/>
            <person name="Molto A.G."/>
            <person name="Heredia I.G."/>
            <person name="Cabrera R."/>
            <person name="Martin J."/>
            <person name="Verdu M."/>
            <person name="Deschamps P."/>
            <person name="Moreira D."/>
            <person name="Lopez-Garcia P."/>
            <person name="Mira A."/>
            <person name="Rodriguez-Valera F."/>
        </authorList>
    </citation>
    <scope>NUCLEOTIDE SEQUENCE</scope>
</reference>
<proteinExistence type="predicted"/>
<accession>D6PKK8</accession>
<organism evidence="1">
    <name type="scientific">uncultured organism MedDCM-OCT-S08-C1394</name>
    <dbReference type="NCBI Taxonomy" id="743629"/>
    <lineage>
        <taxon>unclassified sequences</taxon>
        <taxon>environmental samples</taxon>
    </lineage>
</organism>
<name>D6PKK8_9ZZZZ</name>
<evidence type="ECO:0000313" key="1">
    <source>
        <dbReference type="EMBL" id="ADD96259.1"/>
    </source>
</evidence>
<dbReference type="AlphaFoldDB" id="D6PKK8"/>
<dbReference type="EMBL" id="GU943128">
    <property type="protein sequence ID" value="ADD96259.1"/>
    <property type="molecule type" value="Genomic_DNA"/>
</dbReference>
<protein>
    <submittedName>
        <fullName evidence="1">Uncharacterized protein</fullName>
    </submittedName>
</protein>
<sequence length="518" mass="58158">MWRTSCLEESYPWPPTGPGNPHDNSCSSGYALKVVPYNTNAIADDIEGLVRYEAGLKINDIIRISTDYGYGCWKIIDILCAETEHYVLYKSNNACVPGGWDAEDPDYPEDTDPEPDCESFGHHCRGVEVYGQWEQDDSVIGENLDLNNIDQLTLNQSDYDNDGGDGFGTDMVIDSNLVLVKTDDHDHACELQIRWSQDISGYHYLQARYLLKPSNQTFDTRDTTEWSTLYGLEDAVKTENDYTINHQNWPDAGVAGNYTHETSAEFGGMIFTLDDTETSNDGYYQLYVEVKADSDGEYSHPVADATRKMPLFIYIGDNADSENLASGKSGMWPTIVAKDGVYIPPIAQSTPTPTETPTNDGGSIIADMVPDCEGNHMINPETPSENLFFGQDVEFDGEYAYVAETVDINTIGKINVYKIDNLNNFTKIQTIIPPAPFCAAGNRPFMFVANDRILVSLRYQKVVNNWGLAYQLVVYKRNSDDTFTLTDTIYITDDYNEQFAPLWSTAKWHNLLILMEIT</sequence>